<reference evidence="1 2" key="1">
    <citation type="submission" date="2019-11" db="EMBL/GenBank/DDBJ databases">
        <authorList>
            <person name="Li J."/>
        </authorList>
    </citation>
    <scope>NUCLEOTIDE SEQUENCE [LARGE SCALE GENOMIC DNA]</scope>
    <source>
        <strain evidence="1 2">MF47</strain>
    </source>
</reference>
<sequence length="94" mass="10229">MNDSNEVEREIEDDHDLLTYNESSARLSEEIANLRSQIEQAGTDGITADGLTVEAAKQRIVDLEEAAQRNSQLAETDKDAAGFLGFTPGQSTTD</sequence>
<evidence type="ECO:0000313" key="1">
    <source>
        <dbReference type="EMBL" id="QGG41614.1"/>
    </source>
</evidence>
<evidence type="ECO:0000313" key="2">
    <source>
        <dbReference type="Proteomes" id="UP000392064"/>
    </source>
</evidence>
<dbReference type="KEGG" id="aef:GEV26_09725"/>
<protein>
    <submittedName>
        <fullName evidence="1">Uncharacterized protein</fullName>
    </submittedName>
</protein>
<name>A0A5Q2MER9_9ACTN</name>
<dbReference type="Proteomes" id="UP000392064">
    <property type="component" value="Chromosome"/>
</dbReference>
<dbReference type="AlphaFoldDB" id="A0A5Q2MER9"/>
<keyword evidence="2" id="KW-1185">Reference proteome</keyword>
<dbReference type="RefSeq" id="WP_153652882.1">
    <property type="nucleotide sequence ID" value="NZ_CP045737.1"/>
</dbReference>
<dbReference type="EMBL" id="CP045737">
    <property type="protein sequence ID" value="QGG41614.1"/>
    <property type="molecule type" value="Genomic_DNA"/>
</dbReference>
<proteinExistence type="predicted"/>
<organism evidence="1 2">
    <name type="scientific">Aeromicrobium yanjiei</name>
    <dbReference type="NCBI Taxonomy" id="2662028"/>
    <lineage>
        <taxon>Bacteria</taxon>
        <taxon>Bacillati</taxon>
        <taxon>Actinomycetota</taxon>
        <taxon>Actinomycetes</taxon>
        <taxon>Propionibacteriales</taxon>
        <taxon>Nocardioidaceae</taxon>
        <taxon>Aeromicrobium</taxon>
    </lineage>
</organism>
<accession>A0A5Q2MER9</accession>
<gene>
    <name evidence="1" type="ORF">GEV26_09725</name>
</gene>